<sequence length="71" mass="7816">MQVVHYNQKKELYLNIVLLLVHLAGGSIELVHPSGCGTSDESGCSSRKRTRKDSGGSFFDLNLPAELIDRN</sequence>
<proteinExistence type="predicted"/>
<keyword evidence="2" id="KW-0472">Membrane</keyword>
<feature type="domain" description="Ariadne" evidence="3">
    <location>
        <begin position="23"/>
        <end position="71"/>
    </location>
</feature>
<dbReference type="EMBL" id="GEDG01013059">
    <property type="protein sequence ID" value="JAP25660.1"/>
    <property type="molecule type" value="Transcribed_RNA"/>
</dbReference>
<dbReference type="Pfam" id="PF19422">
    <property type="entry name" value="Ariadne"/>
    <property type="match status" value="1"/>
</dbReference>
<dbReference type="AlphaFoldDB" id="A0A0V0HZ30"/>
<evidence type="ECO:0000313" key="4">
    <source>
        <dbReference type="EMBL" id="JAP25660.1"/>
    </source>
</evidence>
<organism evidence="4">
    <name type="scientific">Solanum chacoense</name>
    <name type="common">Chaco potato</name>
    <dbReference type="NCBI Taxonomy" id="4108"/>
    <lineage>
        <taxon>Eukaryota</taxon>
        <taxon>Viridiplantae</taxon>
        <taxon>Streptophyta</taxon>
        <taxon>Embryophyta</taxon>
        <taxon>Tracheophyta</taxon>
        <taxon>Spermatophyta</taxon>
        <taxon>Magnoliopsida</taxon>
        <taxon>eudicotyledons</taxon>
        <taxon>Gunneridae</taxon>
        <taxon>Pentapetalae</taxon>
        <taxon>asterids</taxon>
        <taxon>lamiids</taxon>
        <taxon>Solanales</taxon>
        <taxon>Solanaceae</taxon>
        <taxon>Solanoideae</taxon>
        <taxon>Solaneae</taxon>
        <taxon>Solanum</taxon>
    </lineage>
</organism>
<dbReference type="InterPro" id="IPR045840">
    <property type="entry name" value="Ariadne"/>
</dbReference>
<keyword evidence="2" id="KW-0812">Transmembrane</keyword>
<feature type="transmembrane region" description="Helical" evidence="2">
    <location>
        <begin position="12"/>
        <end position="31"/>
    </location>
</feature>
<evidence type="ECO:0000256" key="1">
    <source>
        <dbReference type="SAM" id="MobiDB-lite"/>
    </source>
</evidence>
<evidence type="ECO:0000259" key="3">
    <source>
        <dbReference type="Pfam" id="PF19422"/>
    </source>
</evidence>
<keyword evidence="2" id="KW-1133">Transmembrane helix</keyword>
<protein>
    <submittedName>
        <fullName evidence="4">Putative ovule protein</fullName>
    </submittedName>
</protein>
<reference evidence="4" key="1">
    <citation type="submission" date="2015-12" db="EMBL/GenBank/DDBJ databases">
        <title>Gene expression during late stages of embryo sac development: a critical building block for successful pollen-pistil interactions.</title>
        <authorList>
            <person name="Liu Y."/>
            <person name="Joly V."/>
            <person name="Sabar M."/>
            <person name="Matton D.P."/>
        </authorList>
    </citation>
    <scope>NUCLEOTIDE SEQUENCE</scope>
</reference>
<evidence type="ECO:0000256" key="2">
    <source>
        <dbReference type="SAM" id="Phobius"/>
    </source>
</evidence>
<feature type="region of interest" description="Disordered" evidence="1">
    <location>
        <begin position="36"/>
        <end position="56"/>
    </location>
</feature>
<feature type="compositionally biased region" description="Polar residues" evidence="1">
    <location>
        <begin position="36"/>
        <end position="45"/>
    </location>
</feature>
<accession>A0A0V0HZ30</accession>
<name>A0A0V0HZ30_SOLCH</name>